<dbReference type="Gene3D" id="3.40.50.300">
    <property type="entry name" value="P-loop containing nucleotide triphosphate hydrolases"/>
    <property type="match status" value="1"/>
</dbReference>
<keyword evidence="3" id="KW-0173">Coenzyme A biosynthesis</keyword>
<comment type="catalytic activity">
    <reaction evidence="3">
        <text>3'-dephospho-CoA + ATP = ADP + CoA + H(+)</text>
        <dbReference type="Rhea" id="RHEA:18245"/>
        <dbReference type="ChEBI" id="CHEBI:15378"/>
        <dbReference type="ChEBI" id="CHEBI:30616"/>
        <dbReference type="ChEBI" id="CHEBI:57287"/>
        <dbReference type="ChEBI" id="CHEBI:57328"/>
        <dbReference type="ChEBI" id="CHEBI:456216"/>
        <dbReference type="EC" id="2.7.1.24"/>
    </reaction>
</comment>
<dbReference type="CDD" id="cd02022">
    <property type="entry name" value="DPCK"/>
    <property type="match status" value="1"/>
</dbReference>
<name>A0A853ET21_9MICO</name>
<dbReference type="UniPathway" id="UPA00241">
    <property type="reaction ID" value="UER00356"/>
</dbReference>
<keyword evidence="2 3" id="KW-0067">ATP-binding</keyword>
<protein>
    <recommendedName>
        <fullName evidence="3 4">Dephospho-CoA kinase</fullName>
        <ecNumber evidence="3 4">2.7.1.24</ecNumber>
    </recommendedName>
    <alternativeName>
        <fullName evidence="3">Dephosphocoenzyme A kinase</fullName>
    </alternativeName>
</protein>
<comment type="subcellular location">
    <subcellularLocation>
        <location evidence="3">Cytoplasm</location>
    </subcellularLocation>
</comment>
<evidence type="ECO:0000313" key="5">
    <source>
        <dbReference type="EMBL" id="NYS92894.1"/>
    </source>
</evidence>
<dbReference type="NCBIfam" id="NF002879">
    <property type="entry name" value="PRK03333.1"/>
    <property type="match status" value="1"/>
</dbReference>
<dbReference type="GO" id="GO:0005737">
    <property type="term" value="C:cytoplasm"/>
    <property type="evidence" value="ECO:0007669"/>
    <property type="project" value="UniProtKB-SubCell"/>
</dbReference>
<dbReference type="InterPro" id="IPR001977">
    <property type="entry name" value="Depp_CoAkinase"/>
</dbReference>
<sequence length="207" mass="22043">MIRIGLTGGIAAGKSVASTRFAELGAVVIDHDVLAREVVEPGTVGLDRVVEAFGPEVLIEDGSLDRPALGHIVFGDRARLDLLSSIIHPEVARMSAEREAAVATADANAVVVHDIPLLVETGQQETFHVVVVVDAPADLRIRRLVEKRGLDLPEARRRVASQATDEARLAAADVVLPGAGDVSQLRAAVDALWRRLQDEVEAEVPVP</sequence>
<keyword evidence="1 3" id="KW-0547">Nucleotide-binding</keyword>
<dbReference type="PROSITE" id="PS51219">
    <property type="entry name" value="DPCK"/>
    <property type="match status" value="1"/>
</dbReference>
<comment type="similarity">
    <text evidence="3">Belongs to the CoaE family.</text>
</comment>
<dbReference type="InterPro" id="IPR027417">
    <property type="entry name" value="P-loop_NTPase"/>
</dbReference>
<dbReference type="EC" id="2.7.1.24" evidence="3 4"/>
<comment type="function">
    <text evidence="3">Catalyzes the phosphorylation of the 3'-hydroxyl group of dephosphocoenzyme A to form coenzyme A.</text>
</comment>
<keyword evidence="3 5" id="KW-0808">Transferase</keyword>
<proteinExistence type="inferred from homology"/>
<dbReference type="GO" id="GO:0004140">
    <property type="term" value="F:dephospho-CoA kinase activity"/>
    <property type="evidence" value="ECO:0007669"/>
    <property type="project" value="UniProtKB-UniRule"/>
</dbReference>
<dbReference type="SUPFAM" id="SSF52540">
    <property type="entry name" value="P-loop containing nucleoside triphosphate hydrolases"/>
    <property type="match status" value="1"/>
</dbReference>
<dbReference type="PANTHER" id="PTHR10695:SF46">
    <property type="entry name" value="BIFUNCTIONAL COENZYME A SYNTHASE-RELATED"/>
    <property type="match status" value="1"/>
</dbReference>
<dbReference type="PANTHER" id="PTHR10695">
    <property type="entry name" value="DEPHOSPHO-COA KINASE-RELATED"/>
    <property type="match status" value="1"/>
</dbReference>
<evidence type="ECO:0000256" key="4">
    <source>
        <dbReference type="NCBIfam" id="TIGR00152"/>
    </source>
</evidence>
<feature type="binding site" evidence="3">
    <location>
        <begin position="11"/>
        <end position="16"/>
    </location>
    <ligand>
        <name>ATP</name>
        <dbReference type="ChEBI" id="CHEBI:30616"/>
    </ligand>
</feature>
<dbReference type="Pfam" id="PF01121">
    <property type="entry name" value="CoaE"/>
    <property type="match status" value="1"/>
</dbReference>
<dbReference type="HAMAP" id="MF_00376">
    <property type="entry name" value="Dephospho_CoA_kinase"/>
    <property type="match status" value="1"/>
</dbReference>
<dbReference type="AlphaFoldDB" id="A0A853ET21"/>
<dbReference type="RefSeq" id="WP_179912675.1">
    <property type="nucleotide sequence ID" value="NZ_JACBYE010000008.1"/>
</dbReference>
<evidence type="ECO:0000256" key="3">
    <source>
        <dbReference type="HAMAP-Rule" id="MF_00376"/>
    </source>
</evidence>
<dbReference type="GO" id="GO:0015937">
    <property type="term" value="P:coenzyme A biosynthetic process"/>
    <property type="evidence" value="ECO:0007669"/>
    <property type="project" value="UniProtKB-UniRule"/>
</dbReference>
<comment type="pathway">
    <text evidence="3">Cofactor biosynthesis; coenzyme A biosynthesis; CoA from (R)-pantothenate: step 5/5.</text>
</comment>
<dbReference type="NCBIfam" id="TIGR00152">
    <property type="entry name" value="dephospho-CoA kinase"/>
    <property type="match status" value="1"/>
</dbReference>
<gene>
    <name evidence="3" type="primary">coaE</name>
    <name evidence="5" type="ORF">HZZ10_05040</name>
</gene>
<keyword evidence="3 5" id="KW-0418">Kinase</keyword>
<evidence type="ECO:0000256" key="2">
    <source>
        <dbReference type="ARBA" id="ARBA00022840"/>
    </source>
</evidence>
<accession>A0A853ET21</accession>
<reference evidence="5 6" key="1">
    <citation type="submission" date="2020-07" db="EMBL/GenBank/DDBJ databases">
        <title>MOT database genomes.</title>
        <authorList>
            <person name="Joseph S."/>
            <person name="Aduse-Opoku J."/>
            <person name="Hashim A."/>
            <person name="Wade W."/>
            <person name="Curtis M."/>
        </authorList>
    </citation>
    <scope>NUCLEOTIDE SEQUENCE [LARGE SCALE GENOMIC DNA]</scope>
    <source>
        <strain evidence="5 6">DSM 100099</strain>
    </source>
</reference>
<dbReference type="EMBL" id="JACBYE010000008">
    <property type="protein sequence ID" value="NYS92894.1"/>
    <property type="molecule type" value="Genomic_DNA"/>
</dbReference>
<comment type="caution">
    <text evidence="5">The sequence shown here is derived from an EMBL/GenBank/DDBJ whole genome shotgun (WGS) entry which is preliminary data.</text>
</comment>
<organism evidence="5 6">
    <name type="scientific">Sanguibacter inulinus</name>
    <dbReference type="NCBI Taxonomy" id="60922"/>
    <lineage>
        <taxon>Bacteria</taxon>
        <taxon>Bacillati</taxon>
        <taxon>Actinomycetota</taxon>
        <taxon>Actinomycetes</taxon>
        <taxon>Micrococcales</taxon>
        <taxon>Sanguibacteraceae</taxon>
        <taxon>Sanguibacter</taxon>
    </lineage>
</organism>
<evidence type="ECO:0000256" key="1">
    <source>
        <dbReference type="ARBA" id="ARBA00022741"/>
    </source>
</evidence>
<evidence type="ECO:0000313" key="6">
    <source>
        <dbReference type="Proteomes" id="UP000561011"/>
    </source>
</evidence>
<dbReference type="Proteomes" id="UP000561011">
    <property type="component" value="Unassembled WGS sequence"/>
</dbReference>
<dbReference type="GO" id="GO:0005524">
    <property type="term" value="F:ATP binding"/>
    <property type="evidence" value="ECO:0007669"/>
    <property type="project" value="UniProtKB-UniRule"/>
</dbReference>
<keyword evidence="6" id="KW-1185">Reference proteome</keyword>
<keyword evidence="3" id="KW-0963">Cytoplasm</keyword>